<dbReference type="SUPFAM" id="SSF55781">
    <property type="entry name" value="GAF domain-like"/>
    <property type="match status" value="1"/>
</dbReference>
<feature type="domain" description="GGDEF" evidence="2">
    <location>
        <begin position="188"/>
        <end position="318"/>
    </location>
</feature>
<dbReference type="GO" id="GO:0052621">
    <property type="term" value="F:diguanylate cyclase activity"/>
    <property type="evidence" value="ECO:0007669"/>
    <property type="project" value="TreeGrafter"/>
</dbReference>
<reference evidence="3" key="1">
    <citation type="journal article" date="2020" name="mSystems">
        <title>Genome- and Community-Level Interaction Insights into Carbon Utilization and Element Cycling Functions of Hydrothermarchaeota in Hydrothermal Sediment.</title>
        <authorList>
            <person name="Zhou Z."/>
            <person name="Liu Y."/>
            <person name="Xu W."/>
            <person name="Pan J."/>
            <person name="Luo Z.H."/>
            <person name="Li M."/>
        </authorList>
    </citation>
    <scope>NUCLEOTIDE SEQUENCE [LARGE SCALE GENOMIC DNA]</scope>
    <source>
        <strain evidence="3">SpSt-381</strain>
    </source>
</reference>
<dbReference type="InterPro" id="IPR050469">
    <property type="entry name" value="Diguanylate_Cyclase"/>
</dbReference>
<dbReference type="NCBIfam" id="TIGR00254">
    <property type="entry name" value="GGDEF"/>
    <property type="match status" value="1"/>
</dbReference>
<dbReference type="GO" id="GO:0043709">
    <property type="term" value="P:cell adhesion involved in single-species biofilm formation"/>
    <property type="evidence" value="ECO:0007669"/>
    <property type="project" value="TreeGrafter"/>
</dbReference>
<dbReference type="PANTHER" id="PTHR45138:SF24">
    <property type="entry name" value="DIGUANYLATE CYCLASE DGCC-RELATED"/>
    <property type="match status" value="1"/>
</dbReference>
<dbReference type="CDD" id="cd01949">
    <property type="entry name" value="GGDEF"/>
    <property type="match status" value="1"/>
</dbReference>
<dbReference type="PROSITE" id="PS50887">
    <property type="entry name" value="GGDEF"/>
    <property type="match status" value="1"/>
</dbReference>
<dbReference type="Pfam" id="PF00990">
    <property type="entry name" value="GGDEF"/>
    <property type="match status" value="1"/>
</dbReference>
<organism evidence="3">
    <name type="scientific">Eiseniibacteriota bacterium</name>
    <dbReference type="NCBI Taxonomy" id="2212470"/>
    <lineage>
        <taxon>Bacteria</taxon>
        <taxon>Candidatus Eiseniibacteriota</taxon>
    </lineage>
</organism>
<feature type="region of interest" description="Disordered" evidence="1">
    <location>
        <begin position="1"/>
        <end position="23"/>
    </location>
</feature>
<evidence type="ECO:0000259" key="2">
    <source>
        <dbReference type="PROSITE" id="PS50887"/>
    </source>
</evidence>
<proteinExistence type="predicted"/>
<sequence length="322" mass="33975">MRRDDAAAPAAAPERGAAVRARDAADAGAERRRASRSLWAACEALLGAGDDARALHRALDQLIAAFDCEGVALWAAGPSGELEPWCARGAWRGRPGDLRDCLTVPLLSRGGRVGALELRARRGQRFRAAHTGLVRTAAGALGAALGARLELAHLRHQPGRDALTGLPDARAFHARLAEEAARARRHGVPLAVVTLDLDHFGALNARHGREVGDRALAAVALRLKLALREGDVLARLGADQFAALLPETDVAAARRCAERLRRSLEEQRVPRVGPLSASAAAAAAPRDGATPEELLAALDRALAIAKKSGRRRTTTAPPAHVH</sequence>
<dbReference type="InterPro" id="IPR000160">
    <property type="entry name" value="GGDEF_dom"/>
</dbReference>
<dbReference type="Gene3D" id="3.30.70.270">
    <property type="match status" value="1"/>
</dbReference>
<dbReference type="PANTHER" id="PTHR45138">
    <property type="entry name" value="REGULATORY COMPONENTS OF SENSORY TRANSDUCTION SYSTEM"/>
    <property type="match status" value="1"/>
</dbReference>
<evidence type="ECO:0000313" key="3">
    <source>
        <dbReference type="EMBL" id="HGZ42173.1"/>
    </source>
</evidence>
<dbReference type="SMART" id="SM00267">
    <property type="entry name" value="GGDEF"/>
    <property type="match status" value="1"/>
</dbReference>
<dbReference type="GO" id="GO:0005886">
    <property type="term" value="C:plasma membrane"/>
    <property type="evidence" value="ECO:0007669"/>
    <property type="project" value="TreeGrafter"/>
</dbReference>
<comment type="caution">
    <text evidence="3">The sequence shown here is derived from an EMBL/GenBank/DDBJ whole genome shotgun (WGS) entry which is preliminary data.</text>
</comment>
<accession>A0A832MLU2</accession>
<name>A0A832MLU2_UNCEI</name>
<dbReference type="GO" id="GO:1902201">
    <property type="term" value="P:negative regulation of bacterial-type flagellum-dependent cell motility"/>
    <property type="evidence" value="ECO:0007669"/>
    <property type="project" value="TreeGrafter"/>
</dbReference>
<gene>
    <name evidence="3" type="ORF">ENR23_01880</name>
</gene>
<evidence type="ECO:0000256" key="1">
    <source>
        <dbReference type="SAM" id="MobiDB-lite"/>
    </source>
</evidence>
<dbReference type="InterPro" id="IPR029787">
    <property type="entry name" value="Nucleotide_cyclase"/>
</dbReference>
<dbReference type="SUPFAM" id="SSF55073">
    <property type="entry name" value="Nucleotide cyclase"/>
    <property type="match status" value="1"/>
</dbReference>
<protein>
    <submittedName>
        <fullName evidence="3">GGDEF domain-containing protein</fullName>
    </submittedName>
</protein>
<dbReference type="InterPro" id="IPR043128">
    <property type="entry name" value="Rev_trsase/Diguanyl_cyclase"/>
</dbReference>
<dbReference type="AlphaFoldDB" id="A0A832MLU2"/>
<dbReference type="EMBL" id="DSQF01000003">
    <property type="protein sequence ID" value="HGZ42173.1"/>
    <property type="molecule type" value="Genomic_DNA"/>
</dbReference>
<feature type="compositionally biased region" description="Low complexity" evidence="1">
    <location>
        <begin position="7"/>
        <end position="19"/>
    </location>
</feature>